<protein>
    <submittedName>
        <fullName evidence="1">Uncharacterized protein</fullName>
    </submittedName>
</protein>
<dbReference type="AlphaFoldDB" id="A0A3A8PKJ5"/>
<comment type="caution">
    <text evidence="1">The sequence shown here is derived from an EMBL/GenBank/DDBJ whole genome shotgun (WGS) entry which is preliminary data.</text>
</comment>
<evidence type="ECO:0000313" key="2">
    <source>
        <dbReference type="Proteomes" id="UP000272888"/>
    </source>
</evidence>
<proteinExistence type="predicted"/>
<accession>A0A3A8PKJ5</accession>
<keyword evidence="2" id="KW-1185">Reference proteome</keyword>
<sequence length="130" mass="14559">MRERIIAAAVACDYAALAKLADEKGQSVRFSFGPDEDPAVYWRSVEEHETTPQPVMALLVQVLNLPFYEQDNLILWPTAFREGATDADFRALKDLYPPGELQAMRKEKTYLGLRVGISLEGDWQLAVAGD</sequence>
<reference evidence="2" key="1">
    <citation type="submission" date="2018-09" db="EMBL/GenBank/DDBJ databases">
        <authorList>
            <person name="Livingstone P.G."/>
            <person name="Whitworth D.E."/>
        </authorList>
    </citation>
    <scope>NUCLEOTIDE SEQUENCE [LARGE SCALE GENOMIC DNA]</scope>
    <source>
        <strain evidence="2">CA051B</strain>
    </source>
</reference>
<organism evidence="1 2">
    <name type="scientific">Corallococcus llansteffanensis</name>
    <dbReference type="NCBI Taxonomy" id="2316731"/>
    <lineage>
        <taxon>Bacteria</taxon>
        <taxon>Pseudomonadati</taxon>
        <taxon>Myxococcota</taxon>
        <taxon>Myxococcia</taxon>
        <taxon>Myxococcales</taxon>
        <taxon>Cystobacterineae</taxon>
        <taxon>Myxococcaceae</taxon>
        <taxon>Corallococcus</taxon>
    </lineage>
</organism>
<name>A0A3A8PKJ5_9BACT</name>
<gene>
    <name evidence="1" type="ORF">D7V93_25925</name>
</gene>
<evidence type="ECO:0000313" key="1">
    <source>
        <dbReference type="EMBL" id="RKH54155.1"/>
    </source>
</evidence>
<dbReference type="Proteomes" id="UP000272888">
    <property type="component" value="Unassembled WGS sequence"/>
</dbReference>
<dbReference type="EMBL" id="RAWB01000309">
    <property type="protein sequence ID" value="RKH54155.1"/>
    <property type="molecule type" value="Genomic_DNA"/>
</dbReference>